<keyword evidence="1" id="KW-0547">Nucleotide-binding</keyword>
<evidence type="ECO:0000313" key="2">
    <source>
        <dbReference type="Proteomes" id="UP000011732"/>
    </source>
</evidence>
<protein>
    <submittedName>
        <fullName evidence="1">Helicase</fullName>
    </submittedName>
</protein>
<keyword evidence="1" id="KW-0378">Hydrolase</keyword>
<name>M3BXT2_STREZ</name>
<keyword evidence="1" id="KW-0347">Helicase</keyword>
<dbReference type="SUPFAM" id="SSF143011">
    <property type="entry name" value="RelE-like"/>
    <property type="match status" value="1"/>
</dbReference>
<dbReference type="EMBL" id="AOHP01000053">
    <property type="protein sequence ID" value="EMF28869.1"/>
    <property type="molecule type" value="Genomic_DNA"/>
</dbReference>
<dbReference type="Proteomes" id="UP000011732">
    <property type="component" value="Unassembled WGS sequence"/>
</dbReference>
<organism evidence="1 2">
    <name type="scientific">Streptomyces gancidicus BKS 13-15</name>
    <dbReference type="NCBI Taxonomy" id="1284664"/>
    <lineage>
        <taxon>Bacteria</taxon>
        <taxon>Bacillati</taxon>
        <taxon>Actinomycetota</taxon>
        <taxon>Actinomycetes</taxon>
        <taxon>Kitasatosporales</taxon>
        <taxon>Streptomycetaceae</taxon>
        <taxon>Streptomyces</taxon>
        <taxon>Streptomyces pseudogriseolus group</taxon>
    </lineage>
</organism>
<dbReference type="GO" id="GO:0004386">
    <property type="term" value="F:helicase activity"/>
    <property type="evidence" value="ECO:0007669"/>
    <property type="project" value="UniProtKB-KW"/>
</dbReference>
<accession>M3BXT2</accession>
<evidence type="ECO:0000313" key="1">
    <source>
        <dbReference type="EMBL" id="EMF28869.1"/>
    </source>
</evidence>
<gene>
    <name evidence="1" type="ORF">H114_11121</name>
</gene>
<proteinExistence type="predicted"/>
<dbReference type="AlphaFoldDB" id="M3BXT2"/>
<reference evidence="1 2" key="1">
    <citation type="journal article" date="2013" name="Genome Announc.">
        <title>Draft Genome Sequence of Streptomyces gancidicus Strain BKS 13-15.</title>
        <authorList>
            <person name="Kumar S."/>
            <person name="Kaur N."/>
            <person name="Singh N.K."/>
            <person name="Raghava G.P."/>
            <person name="Mayilraj S."/>
        </authorList>
    </citation>
    <scope>NUCLEOTIDE SEQUENCE [LARGE SCALE GENOMIC DNA]</scope>
    <source>
        <strain evidence="1 2">BKS 13-15</strain>
    </source>
</reference>
<keyword evidence="2" id="KW-1185">Reference proteome</keyword>
<dbReference type="PATRIC" id="fig|1284664.3.peg.2234"/>
<dbReference type="Gene3D" id="3.30.2310.20">
    <property type="entry name" value="RelE-like"/>
    <property type="match status" value="1"/>
</dbReference>
<dbReference type="InterPro" id="IPR035093">
    <property type="entry name" value="RelE/ParE_toxin_dom_sf"/>
</dbReference>
<comment type="caution">
    <text evidence="1">The sequence shown here is derived from an EMBL/GenBank/DDBJ whole genome shotgun (WGS) entry which is preliminary data.</text>
</comment>
<keyword evidence="1" id="KW-0067">ATP-binding</keyword>
<sequence length="116" mass="13360">MTARLSLYRKAEQELYKLDRSVKAQFYDFCHVFRNNPNQPCLKLKKLKGDSRIWSARVNDSYRALLTPTGVDADGTQSWLVIAVRHRKDVYEELQLCALLSFDATAGPLTFLPPLR</sequence>